<accession>A0A2Z2NYC9</accession>
<dbReference type="PRINTS" id="PR00471">
    <property type="entry name" value="ACETATEKNASE"/>
</dbReference>
<comment type="pathway">
    <text evidence="9">Metabolic intermediate biosynthesis; acetyl-CoA biosynthesis; acetyl-CoA from acetate: step 1/2.</text>
</comment>
<comment type="function">
    <text evidence="9">Catalyzes the formation of acetyl phosphate from acetate and ATP. Can also catalyze the reverse reaction.</text>
</comment>
<keyword evidence="6 9" id="KW-0418">Kinase</keyword>
<dbReference type="PIRSF" id="PIRSF000722">
    <property type="entry name" value="Acetate_prop_kin"/>
    <property type="match status" value="1"/>
</dbReference>
<dbReference type="AlphaFoldDB" id="A0A2Z2NYC9"/>
<dbReference type="PROSITE" id="PS01075">
    <property type="entry name" value="ACETATE_KINASE_1"/>
    <property type="match status" value="1"/>
</dbReference>
<dbReference type="HAMAP" id="MF_00020">
    <property type="entry name" value="Acetate_kinase"/>
    <property type="match status" value="1"/>
</dbReference>
<dbReference type="GO" id="GO:0005829">
    <property type="term" value="C:cytosol"/>
    <property type="evidence" value="ECO:0007669"/>
    <property type="project" value="TreeGrafter"/>
</dbReference>
<dbReference type="Gene3D" id="3.30.420.40">
    <property type="match status" value="2"/>
</dbReference>
<evidence type="ECO:0000256" key="1">
    <source>
        <dbReference type="ARBA" id="ARBA00008748"/>
    </source>
</evidence>
<feature type="site" description="Transition state stabilizer" evidence="9">
    <location>
        <position position="242"/>
    </location>
</feature>
<reference evidence="11 12" key="1">
    <citation type="submission" date="2016-12" db="EMBL/GenBank/DDBJ databases">
        <authorList>
            <person name="Song W.-J."/>
            <person name="Kurnit D.M."/>
        </authorList>
    </citation>
    <scope>NUCLEOTIDE SEQUENCE [LARGE SCALE GENOMIC DNA]</scope>
    <source>
        <strain evidence="11 12">IMCC3135</strain>
    </source>
</reference>
<dbReference type="PANTHER" id="PTHR21060:SF21">
    <property type="entry name" value="ACETATE KINASE"/>
    <property type="match status" value="1"/>
</dbReference>
<dbReference type="InterPro" id="IPR004372">
    <property type="entry name" value="Ac/propionate_kinase"/>
</dbReference>
<keyword evidence="8 9" id="KW-0460">Magnesium</keyword>
<evidence type="ECO:0000256" key="8">
    <source>
        <dbReference type="ARBA" id="ARBA00022842"/>
    </source>
</evidence>
<dbReference type="KEGG" id="gai:IMCC3135_23495"/>
<dbReference type="InterPro" id="IPR043129">
    <property type="entry name" value="ATPase_NBD"/>
</dbReference>
<feature type="binding site" evidence="9">
    <location>
        <begin position="329"/>
        <end position="333"/>
    </location>
    <ligand>
        <name>ATP</name>
        <dbReference type="ChEBI" id="CHEBI:30616"/>
    </ligand>
</feature>
<comment type="caution">
    <text evidence="9">Lacks conserved residue(s) required for the propagation of feature annotation.</text>
</comment>
<evidence type="ECO:0000256" key="7">
    <source>
        <dbReference type="ARBA" id="ARBA00022840"/>
    </source>
</evidence>
<dbReference type="EMBL" id="CP018632">
    <property type="protein sequence ID" value="ASJ74768.1"/>
    <property type="molecule type" value="Genomic_DNA"/>
</dbReference>
<dbReference type="RefSeq" id="WP_088919755.1">
    <property type="nucleotide sequence ID" value="NZ_CP018632.1"/>
</dbReference>
<dbReference type="OrthoDB" id="9802453at2"/>
<comment type="similarity">
    <text evidence="1 9 10">Belongs to the acetokinase family.</text>
</comment>
<dbReference type="EC" id="2.7.2.1" evidence="9"/>
<feature type="binding site" evidence="9">
    <location>
        <position position="380"/>
    </location>
    <ligand>
        <name>Mg(2+)</name>
        <dbReference type="ChEBI" id="CHEBI:18420"/>
    </ligand>
</feature>
<dbReference type="InterPro" id="IPR000890">
    <property type="entry name" value="Aliphatic_acid_kin_short-chain"/>
</dbReference>
<feature type="site" description="Transition state stabilizer" evidence="9">
    <location>
        <position position="182"/>
    </location>
</feature>
<keyword evidence="4 9" id="KW-0479">Metal-binding</keyword>
<dbReference type="Proteomes" id="UP000250079">
    <property type="component" value="Chromosome"/>
</dbReference>
<sequence length="396" mass="42155">MTDATLVLNAGSSSLKFALYPNEDGSPSPILHGKIAGIGNAPQFSARDAKGNTLPPDASMPLKPCAGHDELIPQLLDWLQSHQSGLTITAAGHRVVHGGRNHATPVRINQALLAELDLLVPLAPLHQPHNLAAIRAVAAVIPELPQVACFDTSFHRTQERLAQLIPLPRKMTEAGIIRYGFHGLSYDYIASTLPMHLGERAQGRVIVAHLGNGASLCAMNKRRSVATSMGFTALGGLMMGRRCGSIDPGVLLYLMDNQGMTTRDLEHLLYHESGLLGVSGVSNDMAVLQASDAPEAREAIELFCYRTAGELTSLATANGGLDAIVFTAGIGENCALVRSLICERLGWLGVELDPDANIRNATHISSTASKIEVLVIPTDEESVIARATYRLSSACT</sequence>
<evidence type="ECO:0000256" key="6">
    <source>
        <dbReference type="ARBA" id="ARBA00022777"/>
    </source>
</evidence>
<feature type="binding site" evidence="9">
    <location>
        <position position="16"/>
    </location>
    <ligand>
        <name>ATP</name>
        <dbReference type="ChEBI" id="CHEBI:30616"/>
    </ligand>
</feature>
<protein>
    <recommendedName>
        <fullName evidence="9">Acetate kinase</fullName>
        <ecNumber evidence="9">2.7.2.1</ecNumber>
    </recommendedName>
    <alternativeName>
        <fullName evidence="9">Acetokinase</fullName>
    </alternativeName>
</protein>
<feature type="binding site" evidence="9">
    <location>
        <begin position="209"/>
        <end position="213"/>
    </location>
    <ligand>
        <name>ATP</name>
        <dbReference type="ChEBI" id="CHEBI:30616"/>
    </ligand>
</feature>
<comment type="cofactor">
    <cofactor evidence="9">
        <name>Mg(2+)</name>
        <dbReference type="ChEBI" id="CHEBI:18420"/>
    </cofactor>
    <cofactor evidence="9">
        <name>Mn(2+)</name>
        <dbReference type="ChEBI" id="CHEBI:29035"/>
    </cofactor>
    <text evidence="9">Mg(2+). Can also accept Mn(2+).</text>
</comment>
<comment type="catalytic activity">
    <reaction evidence="9">
        <text>acetate + ATP = acetyl phosphate + ADP</text>
        <dbReference type="Rhea" id="RHEA:11352"/>
        <dbReference type="ChEBI" id="CHEBI:22191"/>
        <dbReference type="ChEBI" id="CHEBI:30089"/>
        <dbReference type="ChEBI" id="CHEBI:30616"/>
        <dbReference type="ChEBI" id="CHEBI:456216"/>
        <dbReference type="EC" id="2.7.2.1"/>
    </reaction>
</comment>
<dbReference type="GO" id="GO:0008776">
    <property type="term" value="F:acetate kinase activity"/>
    <property type="evidence" value="ECO:0007669"/>
    <property type="project" value="UniProtKB-UniRule"/>
</dbReference>
<organism evidence="11 12">
    <name type="scientific">Granulosicoccus antarcticus IMCC3135</name>
    <dbReference type="NCBI Taxonomy" id="1192854"/>
    <lineage>
        <taxon>Bacteria</taxon>
        <taxon>Pseudomonadati</taxon>
        <taxon>Pseudomonadota</taxon>
        <taxon>Gammaproteobacteria</taxon>
        <taxon>Chromatiales</taxon>
        <taxon>Granulosicoccaceae</taxon>
        <taxon>Granulosicoccus</taxon>
    </lineage>
</organism>
<proteinExistence type="inferred from homology"/>
<evidence type="ECO:0000256" key="5">
    <source>
        <dbReference type="ARBA" id="ARBA00022741"/>
    </source>
</evidence>
<dbReference type="GO" id="GO:0000287">
    <property type="term" value="F:magnesium ion binding"/>
    <property type="evidence" value="ECO:0007669"/>
    <property type="project" value="UniProtKB-UniRule"/>
</dbReference>
<evidence type="ECO:0000313" key="12">
    <source>
        <dbReference type="Proteomes" id="UP000250079"/>
    </source>
</evidence>
<name>A0A2Z2NYC9_9GAMM</name>
<dbReference type="Pfam" id="PF00871">
    <property type="entry name" value="Acetate_kinase"/>
    <property type="match status" value="1"/>
</dbReference>
<dbReference type="SUPFAM" id="SSF53067">
    <property type="entry name" value="Actin-like ATPase domain"/>
    <property type="match status" value="2"/>
</dbReference>
<evidence type="ECO:0000256" key="4">
    <source>
        <dbReference type="ARBA" id="ARBA00022723"/>
    </source>
</evidence>
<feature type="binding site" evidence="9">
    <location>
        <position position="94"/>
    </location>
    <ligand>
        <name>substrate</name>
    </ligand>
</feature>
<keyword evidence="2 9" id="KW-0963">Cytoplasm</keyword>
<dbReference type="UniPathway" id="UPA00340">
    <property type="reaction ID" value="UER00458"/>
</dbReference>
<comment type="subcellular location">
    <subcellularLocation>
        <location evidence="9">Cytoplasm</location>
    </subcellularLocation>
</comment>
<dbReference type="GO" id="GO:0006083">
    <property type="term" value="P:acetate metabolic process"/>
    <property type="evidence" value="ECO:0007669"/>
    <property type="project" value="TreeGrafter"/>
</dbReference>
<dbReference type="NCBIfam" id="TIGR00016">
    <property type="entry name" value="ackA"/>
    <property type="match status" value="1"/>
</dbReference>
<keyword evidence="12" id="KW-1185">Reference proteome</keyword>
<dbReference type="GO" id="GO:0006085">
    <property type="term" value="P:acetyl-CoA biosynthetic process"/>
    <property type="evidence" value="ECO:0007669"/>
    <property type="project" value="UniProtKB-UniRule"/>
</dbReference>
<comment type="subunit">
    <text evidence="9">Homodimer.</text>
</comment>
<feature type="active site" description="Proton donor/acceptor" evidence="9">
    <location>
        <position position="151"/>
    </location>
</feature>
<keyword evidence="7 9" id="KW-0067">ATP-binding</keyword>
<dbReference type="GO" id="GO:0005524">
    <property type="term" value="F:ATP binding"/>
    <property type="evidence" value="ECO:0007669"/>
    <property type="project" value="UniProtKB-KW"/>
</dbReference>
<feature type="binding site" evidence="9">
    <location>
        <position position="9"/>
    </location>
    <ligand>
        <name>Mg(2+)</name>
        <dbReference type="ChEBI" id="CHEBI:18420"/>
    </ligand>
</feature>
<evidence type="ECO:0000256" key="3">
    <source>
        <dbReference type="ARBA" id="ARBA00022679"/>
    </source>
</evidence>
<dbReference type="InterPro" id="IPR023865">
    <property type="entry name" value="Aliphatic_acid_kinase_CS"/>
</dbReference>
<gene>
    <name evidence="11" type="primary">pduW</name>
    <name evidence="9" type="synonym">ackA</name>
    <name evidence="11" type="ORF">IMCC3135_23495</name>
</gene>
<keyword evidence="3 9" id="KW-0808">Transferase</keyword>
<keyword evidence="5 9" id="KW-0547">Nucleotide-binding</keyword>
<evidence type="ECO:0000256" key="10">
    <source>
        <dbReference type="RuleBase" id="RU003835"/>
    </source>
</evidence>
<evidence type="ECO:0000313" key="11">
    <source>
        <dbReference type="EMBL" id="ASJ74768.1"/>
    </source>
</evidence>
<evidence type="ECO:0000256" key="9">
    <source>
        <dbReference type="HAMAP-Rule" id="MF_00020"/>
    </source>
</evidence>
<evidence type="ECO:0000256" key="2">
    <source>
        <dbReference type="ARBA" id="ARBA00022490"/>
    </source>
</evidence>
<dbReference type="PANTHER" id="PTHR21060">
    <property type="entry name" value="ACETATE KINASE"/>
    <property type="match status" value="1"/>
</dbReference>